<dbReference type="FunFam" id="3.40.50.300:FF:002884">
    <property type="entry name" value="ATP-dependent DNA helicase"/>
    <property type="match status" value="1"/>
</dbReference>
<keyword evidence="1" id="KW-0547">Nucleotide-binding</keyword>
<dbReference type="GO" id="GO:0043139">
    <property type="term" value="F:5'-3' DNA helicase activity"/>
    <property type="evidence" value="ECO:0007669"/>
    <property type="project" value="UniProtKB-EC"/>
</dbReference>
<dbReference type="SUPFAM" id="SSF52540">
    <property type="entry name" value="P-loop containing nucleoside triphosphate hydrolases"/>
    <property type="match status" value="2"/>
</dbReference>
<evidence type="ECO:0000259" key="3">
    <source>
        <dbReference type="Pfam" id="PF05970"/>
    </source>
</evidence>
<feature type="compositionally biased region" description="Polar residues" evidence="2">
    <location>
        <begin position="176"/>
        <end position="188"/>
    </location>
</feature>
<dbReference type="EC" id="5.6.2.3" evidence="1"/>
<organism evidence="6">
    <name type="scientific">Zea mays</name>
    <name type="common">Maize</name>
    <dbReference type="NCBI Taxonomy" id="4577"/>
    <lineage>
        <taxon>Eukaryota</taxon>
        <taxon>Viridiplantae</taxon>
        <taxon>Streptophyta</taxon>
        <taxon>Embryophyta</taxon>
        <taxon>Tracheophyta</taxon>
        <taxon>Spermatophyta</taxon>
        <taxon>Magnoliopsida</taxon>
        <taxon>Liliopsida</taxon>
        <taxon>Poales</taxon>
        <taxon>Poaceae</taxon>
        <taxon>PACMAD clade</taxon>
        <taxon>Panicoideae</taxon>
        <taxon>Andropogonodae</taxon>
        <taxon>Andropogoneae</taxon>
        <taxon>Tripsacinae</taxon>
        <taxon>Zea</taxon>
    </lineage>
</organism>
<dbReference type="InterPro" id="IPR025476">
    <property type="entry name" value="Helitron_helicase-like"/>
</dbReference>
<evidence type="ECO:0000313" key="6">
    <source>
        <dbReference type="EMBL" id="AQK98373.1"/>
    </source>
</evidence>
<reference evidence="6" key="1">
    <citation type="submission" date="2015-12" db="EMBL/GenBank/DDBJ databases">
        <title>Update maize B73 reference genome by single molecule sequencing technologies.</title>
        <authorList>
            <consortium name="Maize Genome Sequencing Project"/>
            <person name="Ware D."/>
        </authorList>
    </citation>
    <scope>NUCLEOTIDE SEQUENCE</scope>
    <source>
        <tissue evidence="6">Seedling</tissue>
    </source>
</reference>
<proteinExistence type="inferred from homology"/>
<dbReference type="Pfam" id="PF05970">
    <property type="entry name" value="PIF1"/>
    <property type="match status" value="1"/>
</dbReference>
<evidence type="ECO:0000259" key="5">
    <source>
        <dbReference type="Pfam" id="PF21530"/>
    </source>
</evidence>
<feature type="domain" description="DNA helicase Pif1-like 2B" evidence="5">
    <location>
        <begin position="1516"/>
        <end position="1562"/>
    </location>
</feature>
<dbReference type="SMR" id="A0A1D6G512"/>
<evidence type="ECO:0000256" key="2">
    <source>
        <dbReference type="SAM" id="MobiDB-lite"/>
    </source>
</evidence>
<keyword evidence="1" id="KW-0378">Hydrolase</keyword>
<comment type="cofactor">
    <cofactor evidence="1">
        <name>Mg(2+)</name>
        <dbReference type="ChEBI" id="CHEBI:18420"/>
    </cofactor>
</comment>
<feature type="compositionally biased region" description="Polar residues" evidence="2">
    <location>
        <begin position="311"/>
        <end position="320"/>
    </location>
</feature>
<evidence type="ECO:0000259" key="4">
    <source>
        <dbReference type="Pfam" id="PF14214"/>
    </source>
</evidence>
<keyword evidence="1" id="KW-0233">DNA recombination</keyword>
<keyword evidence="1" id="KW-0067">ATP-binding</keyword>
<feature type="region of interest" description="Disordered" evidence="2">
    <location>
        <begin position="259"/>
        <end position="320"/>
    </location>
</feature>
<dbReference type="GO" id="GO:0000723">
    <property type="term" value="P:telomere maintenance"/>
    <property type="evidence" value="ECO:0007669"/>
    <property type="project" value="InterPro"/>
</dbReference>
<keyword evidence="1" id="KW-0234">DNA repair</keyword>
<dbReference type="ExpressionAtlas" id="A0A1D6G512">
    <property type="expression patterns" value="baseline and differential"/>
</dbReference>
<name>A0A1D6G512_MAIZE</name>
<feature type="region of interest" description="Disordered" evidence="2">
    <location>
        <begin position="176"/>
        <end position="195"/>
    </location>
</feature>
<dbReference type="EMBL" id="CM000784">
    <property type="protein sequence ID" value="AQK98373.1"/>
    <property type="molecule type" value="Genomic_DNA"/>
</dbReference>
<feature type="domain" description="Helitron helicase-like" evidence="4">
    <location>
        <begin position="749"/>
        <end position="922"/>
    </location>
</feature>
<dbReference type="Pfam" id="PF14214">
    <property type="entry name" value="Helitron_like_N"/>
    <property type="match status" value="1"/>
</dbReference>
<dbReference type="GO" id="GO:0006310">
    <property type="term" value="P:DNA recombination"/>
    <property type="evidence" value="ECO:0007669"/>
    <property type="project" value="UniProtKB-KW"/>
</dbReference>
<gene>
    <name evidence="6" type="ORF">ZEAMMB73_Zm00001d011948</name>
</gene>
<comment type="similarity">
    <text evidence="1">Belongs to the helicase family.</text>
</comment>
<dbReference type="PANTHER" id="PTHR10492">
    <property type="match status" value="1"/>
</dbReference>
<feature type="region of interest" description="Disordered" evidence="2">
    <location>
        <begin position="1"/>
        <end position="30"/>
    </location>
</feature>
<dbReference type="GO" id="GO:0005524">
    <property type="term" value="F:ATP binding"/>
    <property type="evidence" value="ECO:0007669"/>
    <property type="project" value="UniProtKB-KW"/>
</dbReference>
<dbReference type="Pfam" id="PF21530">
    <property type="entry name" value="Pif1_2B_dom"/>
    <property type="match status" value="1"/>
</dbReference>
<feature type="compositionally biased region" description="Basic and acidic residues" evidence="2">
    <location>
        <begin position="13"/>
        <end position="28"/>
    </location>
</feature>
<feature type="domain" description="DNA helicase Pif1-like DEAD-box helicase" evidence="3">
    <location>
        <begin position="1218"/>
        <end position="1426"/>
    </location>
</feature>
<dbReference type="GO" id="GO:0016787">
    <property type="term" value="F:hydrolase activity"/>
    <property type="evidence" value="ECO:0007669"/>
    <property type="project" value="UniProtKB-KW"/>
</dbReference>
<evidence type="ECO:0000256" key="1">
    <source>
        <dbReference type="RuleBase" id="RU363044"/>
    </source>
</evidence>
<dbReference type="PANTHER" id="PTHR10492:SF92">
    <property type="entry name" value="ATP-DEPENDENT DNA HELICASE"/>
    <property type="match status" value="1"/>
</dbReference>
<dbReference type="Gene3D" id="3.40.50.300">
    <property type="entry name" value="P-loop containing nucleotide triphosphate hydrolases"/>
    <property type="match status" value="1"/>
</dbReference>
<feature type="compositionally biased region" description="Basic and acidic residues" evidence="2">
    <location>
        <begin position="51"/>
        <end position="64"/>
    </location>
</feature>
<dbReference type="InterPro" id="IPR010285">
    <property type="entry name" value="DNA_helicase_pif1-like_DEAD"/>
</dbReference>
<feature type="region of interest" description="Disordered" evidence="2">
    <location>
        <begin position="45"/>
        <end position="64"/>
    </location>
</feature>
<dbReference type="InParanoid" id="A0A1D6G512"/>
<dbReference type="GO" id="GO:0006281">
    <property type="term" value="P:DNA repair"/>
    <property type="evidence" value="ECO:0007669"/>
    <property type="project" value="UniProtKB-KW"/>
</dbReference>
<dbReference type="CDD" id="cd18809">
    <property type="entry name" value="SF1_C_RecD"/>
    <property type="match status" value="1"/>
</dbReference>
<sequence length="1649" mass="189034">MKKNELKKRRESRTKENLEHHKHSKDECPDVSISNASIIDCTIPCDTTPGGRDDARQRRRERERVRYATMSAEKKNELKKRRESRKKGNVMHHEYLEVCNIPANKDNSIHQNNEIEDVDDDSYRLHKNNSFEVHRRLGSEKLSTHLSDECPQVFVSDRSIKNPTVHCDNTLVALGQTSHQHDSNQSSEVLDPRERKRIRERTRFASQTKEQRALRNRESCNKMARKNYKRRQREIKLQDLIGIEDPKFTPELVWSSTDAEAPHGSLCSSEGMAIPELSPTPFVPNPSQTEDVEKDSKTESPRRQRHKRHVSSGQRQTLVSRQNQKFHLAIGTNFATATRDRVMENDGDNEIDHQTVSEINNNESTGLCPFPHTESNNMTEGADIGMQHQAAPIVTTNEDDDEAILFEDDEDEGYLFAGQDGESGEDIDIDETQDAFTVIPDVPDPYDKVYSNIPEETYLLNTVADCDYCKAKKFQYEPPGFCCRNGQIDLAPFETPSQLRRLWECADADARHFRDNIRFFNGHFSFTSLYCCLDNMTTNMDRGIYTFRAHGMMYHNVRSFGREAGAEQKHLELYFYDDDPSLEHRYRKCRQEQLDKDKAVIKQLVEILKGNPYSKHLRSMGHVDNIEDYHIALNLDQTLNQKLYNAPITSEVAAVWIEGSERRGQFNNSVMLHGKDRSSHGIRSYHGCYDALSYPLFFPKGELGWHANIPKSNVSMDEVEAYRDQHRTRDANDDDTERPSHLCVSVRGYYCYRFQIRPGIFNPILHGKRLFQQFAVDSYIKVESSRLDFIRRNQDRLRADLYKGLVDSLHEGENRADKIGKRTVLSTSFIGGPRDMRRWYMDAMALVRKFGKPDIFLTMTCNPNWDEITRELHPMQSPQDRPDLVVRIFRAKLEELKKRLTKQHILGKIRAYVYVVEFQKRDANKADGDIDEIKQYRDARWVTPPEALWRIFSFDLSQNSPPVMQLQLHLENMHMVSFHERAKVNHVVQRPGADRSMLTAYFEANRLHEEAQGILYRDFPEWYTLQQGKVWQRRKRNTGGQVGRIVSAHPAEGERFYLRLLLNHVTGATSYADLRTVDGDTLPSFREAAQRRGLLEADDTIDECLNEAAIYQMPSALRRLFATILVYCEPNDVAELWQRHLDSMSEDYHRSTQSKTHVQQMVLIDIRNILQSMGKDIKTFPLPAIIDRYDDSHGTDREIYEEESIEPTTEDVAMKETLNEEQRSAYDKILSVVDTNNGGVFFVDGPGGTGKTYLYKALLATLRSQDKIAVAIATSGVAASILPGGRTAHSRFKIPLTIDDGAVCSFTKQSGTTKLLQKASLIIWDEASMTKRQAIEALDNSMRDIMGRLGLPFGGKTVVFGGDFRQVLPVVRKGSRAQIVAASLRSSYLSESMCHLKLVQNMRAQSDPRFAEYLLRVGGGTEEANNDGDIRLPDEVCVPYTGNDRDLDRLIDDIYPNLNENMSNTSYITSRAILSTRNDWVDMINMRMIDRFQGEQMMYHSFDTAVDDPNNYYPSEFLNTLTPNGLPPHVLKLKVGCPIMLLRNIDPANGLCNGTRLVVRGFQKNSIDAEIVLGQYAGMRIFLPRIPLCPSDDEMFPFQFKRKQFPIRLSFAMTVNKAQGQTIPNVGVYLPEPVFSHGQLYVALSRATA</sequence>
<protein>
    <recommendedName>
        <fullName evidence="1">ATP-dependent DNA helicase</fullName>
        <ecNumber evidence="1">5.6.2.3</ecNumber>
    </recommendedName>
</protein>
<dbReference type="InterPro" id="IPR049163">
    <property type="entry name" value="Pif1-like_2B_dom"/>
</dbReference>
<keyword evidence="1" id="KW-0227">DNA damage</keyword>
<feature type="compositionally biased region" description="Basic residues" evidence="2">
    <location>
        <begin position="1"/>
        <end position="12"/>
    </location>
</feature>
<accession>A0A1D6G512</accession>
<comment type="catalytic activity">
    <reaction evidence="1">
        <text>ATP + H2O = ADP + phosphate + H(+)</text>
        <dbReference type="Rhea" id="RHEA:13065"/>
        <dbReference type="ChEBI" id="CHEBI:15377"/>
        <dbReference type="ChEBI" id="CHEBI:15378"/>
        <dbReference type="ChEBI" id="CHEBI:30616"/>
        <dbReference type="ChEBI" id="CHEBI:43474"/>
        <dbReference type="ChEBI" id="CHEBI:456216"/>
        <dbReference type="EC" id="5.6.2.3"/>
    </reaction>
</comment>
<dbReference type="InterPro" id="IPR027417">
    <property type="entry name" value="P-loop_NTPase"/>
</dbReference>
<keyword evidence="1" id="KW-0347">Helicase</keyword>